<dbReference type="EMBL" id="CP049801">
    <property type="protein sequence ID" value="QIO05508.1"/>
    <property type="molecule type" value="Genomic_DNA"/>
</dbReference>
<gene>
    <name evidence="4" type="ORF">G8E00_05860</name>
</gene>
<dbReference type="SMART" id="SM00939">
    <property type="entry name" value="PepX_C"/>
    <property type="match status" value="1"/>
</dbReference>
<proteinExistence type="predicted"/>
<feature type="domain" description="Xaa-Pro dipeptidyl-peptidase C-terminal" evidence="3">
    <location>
        <begin position="403"/>
        <end position="664"/>
    </location>
</feature>
<keyword evidence="2" id="KW-0812">Transmembrane</keyword>
<evidence type="ECO:0000256" key="2">
    <source>
        <dbReference type="SAM" id="Phobius"/>
    </source>
</evidence>
<dbReference type="KEGG" id="asha:G8E00_05860"/>
<dbReference type="Gene3D" id="3.40.50.1820">
    <property type="entry name" value="alpha/beta hydrolase"/>
    <property type="match status" value="1"/>
</dbReference>
<dbReference type="Gene3D" id="1.10.3020.10">
    <property type="entry name" value="alpha-amino acid ester hydrolase ( Helical cap domain)"/>
    <property type="match status" value="1"/>
</dbReference>
<evidence type="ECO:0000313" key="4">
    <source>
        <dbReference type="EMBL" id="QIO05508.1"/>
    </source>
</evidence>
<dbReference type="Proteomes" id="UP000502297">
    <property type="component" value="Chromosome"/>
</dbReference>
<sequence length="675" mass="74134">MKLLNTLYAAIGIGVAVIGTTVGIVNKSITPTQNITSDLNYLSPQSNTPNATTLDPNQIGHPNITLKNTRLGTRANVSKAQYPVTTNADAKWQLYDRAEDYPKIKALPTQWINMKDGTRIAVYVTLPADEQGNAVNTQFPVILIQTAYNGGTIGRISSIVGGADPDMVKRGYATVVVDVRGTGNSAGKWEAFGNTEQQDAFEIIDWTSKQSWSNGKIGLYGVSYLGITTLLGAATQHPAVKAAFPIVPIGDSYRDILFNGGQLNTNFIPAWLGIITVLGTLPIDAYLADPVKGQALAYEKLKNTTEFQIPLVFDALGGTDFAFDYDFWGERSPLEYADKIKVPTFIVGGTRDLFQRSEPLWLEALKDQTTAKIFIGPWNHIQAAQLFPSLPKDNIPKLEKIALQWFDQYLKGMDVGADRLPNVTQWVHGYENYVTTTDWPHVELTPDRFFLNNKHTLVRDKTTDKSGESFLIQAPTFGLCSSTVEQVTMGISSLVPFPCLENSNLSNIPAAVFNTEPLTEDYYLNGPMQADLWVSTSSKDTGIVVRISDVDPKTGNAKTLSTGILTASLRKVDESRSRYIQGQMIQPWQTFKKEDVQPLEKNQPVLMQIEIPPTAVLIPKGHKIQVSVVASDIWKGVAPLPTLKSTLLGSISIYSNASYPSSVVLPKVPTQYVKN</sequence>
<keyword evidence="2" id="KW-0472">Membrane</keyword>
<dbReference type="InterPro" id="IPR008979">
    <property type="entry name" value="Galactose-bd-like_sf"/>
</dbReference>
<keyword evidence="2" id="KW-1133">Transmembrane helix</keyword>
<dbReference type="NCBIfam" id="TIGR00976">
    <property type="entry name" value="CocE_NonD"/>
    <property type="match status" value="1"/>
</dbReference>
<dbReference type="RefSeq" id="WP_166222627.1">
    <property type="nucleotide sequence ID" value="NZ_CP049801.1"/>
</dbReference>
<dbReference type="InterPro" id="IPR005674">
    <property type="entry name" value="CocE/Ser_esterase"/>
</dbReference>
<dbReference type="PANTHER" id="PTHR43056:SF10">
    <property type="entry name" value="COCE_NOND FAMILY, PUTATIVE (AFU_ORTHOLOGUE AFUA_7G00600)-RELATED"/>
    <property type="match status" value="1"/>
</dbReference>
<organism evidence="4 5">
    <name type="scientific">Acinetobacter shaoyimingii</name>
    <dbReference type="NCBI Taxonomy" id="2715164"/>
    <lineage>
        <taxon>Bacteria</taxon>
        <taxon>Pseudomonadati</taxon>
        <taxon>Pseudomonadota</taxon>
        <taxon>Gammaproteobacteria</taxon>
        <taxon>Moraxellales</taxon>
        <taxon>Moraxellaceae</taxon>
        <taxon>Acinetobacter</taxon>
    </lineage>
</organism>
<dbReference type="Pfam" id="PF08530">
    <property type="entry name" value="PepX_C"/>
    <property type="match status" value="1"/>
</dbReference>
<dbReference type="SUPFAM" id="SSF49785">
    <property type="entry name" value="Galactose-binding domain-like"/>
    <property type="match status" value="1"/>
</dbReference>
<dbReference type="PANTHER" id="PTHR43056">
    <property type="entry name" value="PEPTIDASE S9 PROLYL OLIGOPEPTIDASE"/>
    <property type="match status" value="1"/>
</dbReference>
<dbReference type="Pfam" id="PF02129">
    <property type="entry name" value="Peptidase_S15"/>
    <property type="match status" value="1"/>
</dbReference>
<accession>A0A6G8RUP2</accession>
<protein>
    <submittedName>
        <fullName evidence="4">CocE/NonD family hydrolase</fullName>
    </submittedName>
</protein>
<reference evidence="4 5" key="1">
    <citation type="submission" date="2020-03" db="EMBL/GenBank/DDBJ databases">
        <authorList>
            <person name="Zhu W."/>
        </authorList>
    </citation>
    <scope>NUCLEOTIDE SEQUENCE [LARGE SCALE GENOMIC DNA]</scope>
    <source>
        <strain evidence="4 5">323-1</strain>
    </source>
</reference>
<evidence type="ECO:0000256" key="1">
    <source>
        <dbReference type="ARBA" id="ARBA00022801"/>
    </source>
</evidence>
<dbReference type="InterPro" id="IPR029058">
    <property type="entry name" value="AB_hydrolase_fold"/>
</dbReference>
<name>A0A6G8RUP2_9GAMM</name>
<evidence type="ECO:0000313" key="5">
    <source>
        <dbReference type="Proteomes" id="UP000502297"/>
    </source>
</evidence>
<dbReference type="GO" id="GO:0008239">
    <property type="term" value="F:dipeptidyl-peptidase activity"/>
    <property type="evidence" value="ECO:0007669"/>
    <property type="project" value="InterPro"/>
</dbReference>
<dbReference type="InterPro" id="IPR013736">
    <property type="entry name" value="Xaa-Pro_dipept_C"/>
</dbReference>
<evidence type="ECO:0000259" key="3">
    <source>
        <dbReference type="SMART" id="SM00939"/>
    </source>
</evidence>
<dbReference type="Gene3D" id="2.60.120.260">
    <property type="entry name" value="Galactose-binding domain-like"/>
    <property type="match status" value="1"/>
</dbReference>
<keyword evidence="5" id="KW-1185">Reference proteome</keyword>
<dbReference type="SUPFAM" id="SSF53474">
    <property type="entry name" value="alpha/beta-Hydrolases"/>
    <property type="match status" value="1"/>
</dbReference>
<dbReference type="InterPro" id="IPR000383">
    <property type="entry name" value="Xaa-Pro-like_dom"/>
</dbReference>
<dbReference type="AlphaFoldDB" id="A0A6G8RUP2"/>
<dbReference type="InterPro" id="IPR050585">
    <property type="entry name" value="Xaa-Pro_dipeptidyl-ppase/CocE"/>
</dbReference>
<keyword evidence="1 4" id="KW-0378">Hydrolase</keyword>
<feature type="transmembrane region" description="Helical" evidence="2">
    <location>
        <begin position="7"/>
        <end position="25"/>
    </location>
</feature>